<evidence type="ECO:0000256" key="1">
    <source>
        <dbReference type="SAM" id="MobiDB-lite"/>
    </source>
</evidence>
<sequence length="126" mass="13978">MSSIGRLDASERNLTQETAPGGRKLTGNNTCDVRNENHRANEWDVHEGPRGEDSEIAETRGPDTSVARRPDTLRPRPETRGAGFTAIATSQSRDELCVRIRYRNSSSQTWTSTGLLMASKRFVGFV</sequence>
<evidence type="ECO:0000313" key="2">
    <source>
        <dbReference type="EMBL" id="AWP10296.1"/>
    </source>
</evidence>
<accession>A0A2U9C3J9</accession>
<organism evidence="2 3">
    <name type="scientific">Scophthalmus maximus</name>
    <name type="common">Turbot</name>
    <name type="synonym">Psetta maxima</name>
    <dbReference type="NCBI Taxonomy" id="52904"/>
    <lineage>
        <taxon>Eukaryota</taxon>
        <taxon>Metazoa</taxon>
        <taxon>Chordata</taxon>
        <taxon>Craniata</taxon>
        <taxon>Vertebrata</taxon>
        <taxon>Euteleostomi</taxon>
        <taxon>Actinopterygii</taxon>
        <taxon>Neopterygii</taxon>
        <taxon>Teleostei</taxon>
        <taxon>Neoteleostei</taxon>
        <taxon>Acanthomorphata</taxon>
        <taxon>Carangaria</taxon>
        <taxon>Pleuronectiformes</taxon>
        <taxon>Pleuronectoidei</taxon>
        <taxon>Scophthalmidae</taxon>
        <taxon>Scophthalmus</taxon>
    </lineage>
</organism>
<keyword evidence="3" id="KW-1185">Reference proteome</keyword>
<evidence type="ECO:0000313" key="3">
    <source>
        <dbReference type="Proteomes" id="UP000246464"/>
    </source>
</evidence>
<reference evidence="2 3" key="1">
    <citation type="submission" date="2017-12" db="EMBL/GenBank/DDBJ databases">
        <title>Integrating genomic resources of turbot (Scophthalmus maximus) in depth evaluation of genetic and physical mapping variation across individuals.</title>
        <authorList>
            <person name="Martinez P."/>
        </authorList>
    </citation>
    <scope>NUCLEOTIDE SEQUENCE [LARGE SCALE GENOMIC DNA]</scope>
</reference>
<protein>
    <submittedName>
        <fullName evidence="2">Uncharacterized protein</fullName>
    </submittedName>
</protein>
<gene>
    <name evidence="2" type="ORF">SMAX5B_019548</name>
</gene>
<name>A0A2U9C3J9_SCOMX</name>
<dbReference type="Proteomes" id="UP000246464">
    <property type="component" value="Chromosome 11"/>
</dbReference>
<proteinExistence type="predicted"/>
<dbReference type="EMBL" id="CP026253">
    <property type="protein sequence ID" value="AWP10296.1"/>
    <property type="molecule type" value="Genomic_DNA"/>
</dbReference>
<feature type="region of interest" description="Disordered" evidence="1">
    <location>
        <begin position="1"/>
        <end position="86"/>
    </location>
</feature>
<feature type="compositionally biased region" description="Basic and acidic residues" evidence="1">
    <location>
        <begin position="33"/>
        <end position="79"/>
    </location>
</feature>
<dbReference type="AlphaFoldDB" id="A0A2U9C3J9"/>